<dbReference type="Pfam" id="PF18895">
    <property type="entry name" value="T4SS_pilin"/>
    <property type="match status" value="1"/>
</dbReference>
<keyword evidence="1" id="KW-0472">Membrane</keyword>
<accession>A0A0G0EPF8</accession>
<dbReference type="EMBL" id="LBSA01000018">
    <property type="protein sequence ID" value="KKQ08888.1"/>
    <property type="molecule type" value="Genomic_DNA"/>
</dbReference>
<proteinExistence type="predicted"/>
<keyword evidence="1" id="KW-1133">Transmembrane helix</keyword>
<comment type="caution">
    <text evidence="2">The sequence shown here is derived from an EMBL/GenBank/DDBJ whole genome shotgun (WGS) entry which is preliminary data.</text>
</comment>
<gene>
    <name evidence="2" type="ORF">US19_C0018G0005</name>
</gene>
<sequence length="86" mass="9392">MKLLSLGITYFTIAGVMIALIVVVISGIQMITSQGDSFKLASAKKRLMFGILGLVLVVGAFFIVRIVFTILRLPQDYLFNPSALLN</sequence>
<dbReference type="InterPro" id="IPR043993">
    <property type="entry name" value="T4SS_pilin"/>
</dbReference>
<keyword evidence="1" id="KW-0812">Transmembrane</keyword>
<evidence type="ECO:0000313" key="2">
    <source>
        <dbReference type="EMBL" id="KKQ08888.1"/>
    </source>
</evidence>
<dbReference type="AlphaFoldDB" id="A0A0G0EPF8"/>
<name>A0A0G0EPF8_9BACT</name>
<dbReference type="Proteomes" id="UP000034492">
    <property type="component" value="Unassembled WGS sequence"/>
</dbReference>
<reference evidence="2 3" key="1">
    <citation type="journal article" date="2015" name="Nature">
        <title>rRNA introns, odd ribosomes, and small enigmatic genomes across a large radiation of phyla.</title>
        <authorList>
            <person name="Brown C.T."/>
            <person name="Hug L.A."/>
            <person name="Thomas B.C."/>
            <person name="Sharon I."/>
            <person name="Castelle C.J."/>
            <person name="Singh A."/>
            <person name="Wilkins M.J."/>
            <person name="Williams K.H."/>
            <person name="Banfield J.F."/>
        </authorList>
    </citation>
    <scope>NUCLEOTIDE SEQUENCE [LARGE SCALE GENOMIC DNA]</scope>
</reference>
<evidence type="ECO:0000256" key="1">
    <source>
        <dbReference type="SAM" id="Phobius"/>
    </source>
</evidence>
<feature type="transmembrane region" description="Helical" evidence="1">
    <location>
        <begin position="6"/>
        <end position="28"/>
    </location>
</feature>
<evidence type="ECO:0000313" key="3">
    <source>
        <dbReference type="Proteomes" id="UP000034492"/>
    </source>
</evidence>
<feature type="transmembrane region" description="Helical" evidence="1">
    <location>
        <begin position="49"/>
        <end position="71"/>
    </location>
</feature>
<protein>
    <submittedName>
        <fullName evidence="2">Uncharacterized protein</fullName>
    </submittedName>
</protein>
<organism evidence="2 3">
    <name type="scientific">Candidatus Daviesbacteria bacterium GW2011_GWB1_36_5</name>
    <dbReference type="NCBI Taxonomy" id="1618426"/>
    <lineage>
        <taxon>Bacteria</taxon>
        <taxon>Candidatus Daviesiibacteriota</taxon>
    </lineage>
</organism>